<dbReference type="Pfam" id="PF01431">
    <property type="entry name" value="Peptidase_M13"/>
    <property type="match status" value="1"/>
</dbReference>
<dbReference type="RefSeq" id="WP_076395359.1">
    <property type="nucleotide sequence ID" value="NZ_FTOV01000013.1"/>
</dbReference>
<dbReference type="GO" id="GO:0046872">
    <property type="term" value="F:metal ion binding"/>
    <property type="evidence" value="ECO:0007669"/>
    <property type="project" value="UniProtKB-KW"/>
</dbReference>
<dbReference type="PANTHER" id="PTHR11733:SF167">
    <property type="entry name" value="FI17812P1-RELATED"/>
    <property type="match status" value="1"/>
</dbReference>
<dbReference type="CDD" id="cd08662">
    <property type="entry name" value="M13"/>
    <property type="match status" value="1"/>
</dbReference>
<proteinExistence type="inferred from homology"/>
<dbReference type="InterPro" id="IPR008753">
    <property type="entry name" value="Peptidase_M13_N"/>
</dbReference>
<keyword evidence="3" id="KW-0645">Protease</keyword>
<evidence type="ECO:0000256" key="5">
    <source>
        <dbReference type="ARBA" id="ARBA00022801"/>
    </source>
</evidence>
<dbReference type="AlphaFoldDB" id="A0A1N7QKK8"/>
<dbReference type="Gene3D" id="1.10.1380.10">
    <property type="entry name" value="Neutral endopeptidase , domain2"/>
    <property type="match status" value="1"/>
</dbReference>
<dbReference type="OrthoDB" id="9775677at2"/>
<feature type="domain" description="Peptidase M13 C-terminal" evidence="8">
    <location>
        <begin position="494"/>
        <end position="696"/>
    </location>
</feature>
<evidence type="ECO:0000256" key="3">
    <source>
        <dbReference type="ARBA" id="ARBA00022670"/>
    </source>
</evidence>
<evidence type="ECO:0000259" key="9">
    <source>
        <dbReference type="Pfam" id="PF05649"/>
    </source>
</evidence>
<evidence type="ECO:0000313" key="10">
    <source>
        <dbReference type="EMBL" id="SIT23329.1"/>
    </source>
</evidence>
<name>A0A1N7QKK8_9FLAO</name>
<organism evidence="10 11">
    <name type="scientific">Chryseobacterium gambrini</name>
    <dbReference type="NCBI Taxonomy" id="373672"/>
    <lineage>
        <taxon>Bacteria</taxon>
        <taxon>Pseudomonadati</taxon>
        <taxon>Bacteroidota</taxon>
        <taxon>Flavobacteriia</taxon>
        <taxon>Flavobacteriales</taxon>
        <taxon>Weeksellaceae</taxon>
        <taxon>Chryseobacterium group</taxon>
        <taxon>Chryseobacterium</taxon>
    </lineage>
</organism>
<dbReference type="GO" id="GO:0016485">
    <property type="term" value="P:protein processing"/>
    <property type="evidence" value="ECO:0007669"/>
    <property type="project" value="TreeGrafter"/>
</dbReference>
<evidence type="ECO:0000256" key="2">
    <source>
        <dbReference type="ARBA" id="ARBA00007357"/>
    </source>
</evidence>
<keyword evidence="4" id="KW-0479">Metal-binding</keyword>
<evidence type="ECO:0000256" key="1">
    <source>
        <dbReference type="ARBA" id="ARBA00001947"/>
    </source>
</evidence>
<dbReference type="Gene3D" id="3.40.390.10">
    <property type="entry name" value="Collagenase (Catalytic Domain)"/>
    <property type="match status" value="1"/>
</dbReference>
<dbReference type="InterPro" id="IPR042089">
    <property type="entry name" value="Peptidase_M13_dom_2"/>
</dbReference>
<dbReference type="InterPro" id="IPR024079">
    <property type="entry name" value="MetalloPept_cat_dom_sf"/>
</dbReference>
<dbReference type="PRINTS" id="PR00786">
    <property type="entry name" value="NEPRILYSIN"/>
</dbReference>
<evidence type="ECO:0000256" key="7">
    <source>
        <dbReference type="ARBA" id="ARBA00023049"/>
    </source>
</evidence>
<evidence type="ECO:0000313" key="11">
    <source>
        <dbReference type="Proteomes" id="UP000185781"/>
    </source>
</evidence>
<dbReference type="InterPro" id="IPR000718">
    <property type="entry name" value="Peptidase_M13"/>
</dbReference>
<sequence length="699" mass="78789">MKKLNIGVLAFSGLVFLNSCGTTKTANTQKPEPMKGVEIVQPEKMEAKEEGLNLSYMDKTVRPQDDFFSYVNGNWVKTTQIPSDKASWGSFNALRENVDDASLDILNKILSESYPEGSEGQKIQNLYASFMDTNKRNAEGLAPIKGDLAKIDAIKNIGDLQKYLLEATKVGDNSFYGWRVGADLKDSKMNAVYLGGPDLGLGRDYYQKVNEANTKTLAEYQTYVGKLFGVLGYKNSESAAKNVVDFEKQLANYLLTLEQNRDANLRYNPKNVSELPALVKNVNLPKYLKDAGVNTDRVIIGELKYYQNMDSFLTQKNLPLLKDYLKYHLINGNASNLDENLEQIRFDFYSKYLQGQKEQRPMNKRGLSLVNSVLGEAFGKLYVEKYFTPEAKAQMEMYIDYILKSFKTHINEMDWMSPETKVKAQEKLSKFTVKIAYPDKWKDYTQLKVEAPKQGATLYSNLQNVSAWQYQKNLDKIGKPVDRTEWGMTPQTVNAYYSGSNNEIVFPAAILQPPFYNPKADAAVNFGGIGAVIGHEISHGFDDSGSRFDGDGNLNNWWTDADRKNFDAKVAQLAAQYSAYEPVKGSFVNGKFTSGENIGDLGGVAVAYDALQMYLKDHGNPGLISGFTQDQRFFMSWATVWRTKSTDQYMTNQVKTDPHSPGIFRAFGPLVNQDSFIKAFDIKPGDKMYKAPQDRIKIW</sequence>
<feature type="domain" description="Peptidase M13 N-terminal" evidence="9">
    <location>
        <begin position="63"/>
        <end position="438"/>
    </location>
</feature>
<dbReference type="GO" id="GO:0004222">
    <property type="term" value="F:metalloendopeptidase activity"/>
    <property type="evidence" value="ECO:0007669"/>
    <property type="project" value="InterPro"/>
</dbReference>
<evidence type="ECO:0000256" key="4">
    <source>
        <dbReference type="ARBA" id="ARBA00022723"/>
    </source>
</evidence>
<dbReference type="PANTHER" id="PTHR11733">
    <property type="entry name" value="ZINC METALLOPROTEASE FAMILY M13 NEPRILYSIN-RELATED"/>
    <property type="match status" value="1"/>
</dbReference>
<reference evidence="10 11" key="1">
    <citation type="submission" date="2017-01" db="EMBL/GenBank/DDBJ databases">
        <authorList>
            <person name="Mah S.A."/>
            <person name="Swanson W.J."/>
            <person name="Moy G.W."/>
            <person name="Vacquier V.D."/>
        </authorList>
    </citation>
    <scope>NUCLEOTIDE SEQUENCE [LARGE SCALE GENOMIC DNA]</scope>
    <source>
        <strain evidence="10 11">DSM 18014</strain>
    </source>
</reference>
<dbReference type="SUPFAM" id="SSF55486">
    <property type="entry name" value="Metalloproteases ('zincins'), catalytic domain"/>
    <property type="match status" value="1"/>
</dbReference>
<dbReference type="Pfam" id="PF05649">
    <property type="entry name" value="Peptidase_M13_N"/>
    <property type="match status" value="1"/>
</dbReference>
<dbReference type="PROSITE" id="PS51885">
    <property type="entry name" value="NEPRILYSIN"/>
    <property type="match status" value="1"/>
</dbReference>
<dbReference type="GO" id="GO:0005886">
    <property type="term" value="C:plasma membrane"/>
    <property type="evidence" value="ECO:0007669"/>
    <property type="project" value="TreeGrafter"/>
</dbReference>
<keyword evidence="7" id="KW-0482">Metalloprotease</keyword>
<evidence type="ECO:0000259" key="8">
    <source>
        <dbReference type="Pfam" id="PF01431"/>
    </source>
</evidence>
<dbReference type="EMBL" id="FTOV01000013">
    <property type="protein sequence ID" value="SIT23329.1"/>
    <property type="molecule type" value="Genomic_DNA"/>
</dbReference>
<accession>A0A1N7QKK8</accession>
<dbReference type="Proteomes" id="UP000185781">
    <property type="component" value="Unassembled WGS sequence"/>
</dbReference>
<evidence type="ECO:0000256" key="6">
    <source>
        <dbReference type="ARBA" id="ARBA00022833"/>
    </source>
</evidence>
<keyword evidence="5" id="KW-0378">Hydrolase</keyword>
<dbReference type="STRING" id="373672.SAMN05421785_11329"/>
<comment type="cofactor">
    <cofactor evidence="1">
        <name>Zn(2+)</name>
        <dbReference type="ChEBI" id="CHEBI:29105"/>
    </cofactor>
</comment>
<comment type="similarity">
    <text evidence="2">Belongs to the peptidase M13 family.</text>
</comment>
<gene>
    <name evidence="10" type="ORF">SAMN05421785_11329</name>
</gene>
<dbReference type="InterPro" id="IPR018497">
    <property type="entry name" value="Peptidase_M13_C"/>
</dbReference>
<keyword evidence="6" id="KW-0862">Zinc</keyword>
<protein>
    <submittedName>
        <fullName evidence="10">Putative endopeptidase</fullName>
    </submittedName>
</protein>